<evidence type="ECO:0000256" key="6">
    <source>
        <dbReference type="SAM" id="Phobius"/>
    </source>
</evidence>
<dbReference type="GO" id="GO:0016020">
    <property type="term" value="C:membrane"/>
    <property type="evidence" value="ECO:0007669"/>
    <property type="project" value="UniProtKB-SubCell"/>
</dbReference>
<dbReference type="OrthoDB" id="2152119at2759"/>
<dbReference type="AlphaFoldDB" id="A0A3N4I158"/>
<evidence type="ECO:0000256" key="4">
    <source>
        <dbReference type="ARBA" id="ARBA00022989"/>
    </source>
</evidence>
<evidence type="ECO:0000256" key="3">
    <source>
        <dbReference type="ARBA" id="ARBA00022692"/>
    </source>
</evidence>
<name>A0A3N4I158_ASCIM</name>
<reference evidence="7 8" key="1">
    <citation type="journal article" date="2018" name="Nat. Ecol. Evol.">
        <title>Pezizomycetes genomes reveal the molecular basis of ectomycorrhizal truffle lifestyle.</title>
        <authorList>
            <person name="Murat C."/>
            <person name="Payen T."/>
            <person name="Noel B."/>
            <person name="Kuo A."/>
            <person name="Morin E."/>
            <person name="Chen J."/>
            <person name="Kohler A."/>
            <person name="Krizsan K."/>
            <person name="Balestrini R."/>
            <person name="Da Silva C."/>
            <person name="Montanini B."/>
            <person name="Hainaut M."/>
            <person name="Levati E."/>
            <person name="Barry K.W."/>
            <person name="Belfiori B."/>
            <person name="Cichocki N."/>
            <person name="Clum A."/>
            <person name="Dockter R.B."/>
            <person name="Fauchery L."/>
            <person name="Guy J."/>
            <person name="Iotti M."/>
            <person name="Le Tacon F."/>
            <person name="Lindquist E.A."/>
            <person name="Lipzen A."/>
            <person name="Malagnac F."/>
            <person name="Mello A."/>
            <person name="Molinier V."/>
            <person name="Miyauchi S."/>
            <person name="Poulain J."/>
            <person name="Riccioni C."/>
            <person name="Rubini A."/>
            <person name="Sitrit Y."/>
            <person name="Splivallo R."/>
            <person name="Traeger S."/>
            <person name="Wang M."/>
            <person name="Zifcakova L."/>
            <person name="Wipf D."/>
            <person name="Zambonelli A."/>
            <person name="Paolocci F."/>
            <person name="Nowrousian M."/>
            <person name="Ottonello S."/>
            <person name="Baldrian P."/>
            <person name="Spatafora J.W."/>
            <person name="Henrissat B."/>
            <person name="Nagy L.G."/>
            <person name="Aury J.M."/>
            <person name="Wincker P."/>
            <person name="Grigoriev I.V."/>
            <person name="Bonfante P."/>
            <person name="Martin F.M."/>
        </authorList>
    </citation>
    <scope>NUCLEOTIDE SEQUENCE [LARGE SCALE GENOMIC DNA]</scope>
    <source>
        <strain evidence="7 8">RN42</strain>
    </source>
</reference>
<keyword evidence="4 6" id="KW-1133">Transmembrane helix</keyword>
<dbReference type="STRING" id="1160509.A0A3N4I158"/>
<protein>
    <submittedName>
        <fullName evidence="7">UPF0057-domain-containing protein</fullName>
    </submittedName>
</protein>
<organism evidence="7 8">
    <name type="scientific">Ascobolus immersus RN42</name>
    <dbReference type="NCBI Taxonomy" id="1160509"/>
    <lineage>
        <taxon>Eukaryota</taxon>
        <taxon>Fungi</taxon>
        <taxon>Dikarya</taxon>
        <taxon>Ascomycota</taxon>
        <taxon>Pezizomycotina</taxon>
        <taxon>Pezizomycetes</taxon>
        <taxon>Pezizales</taxon>
        <taxon>Ascobolaceae</taxon>
        <taxon>Ascobolus</taxon>
    </lineage>
</organism>
<sequence>MGGCDTFLLILITIIFPPAGVAITAGCGVDLLINILLTCLGYIPGHIHAFYIEYKDMAVAASALPPVPGVYSDRVRYGGTGGGGYQKEVYQDGYVAAQAPGQTGMYSSGNGLVEERRGSVYY</sequence>
<dbReference type="PANTHER" id="PTHR21659:SF42">
    <property type="entry name" value="UPF0057 MEMBRANE PROTEIN ZK632.10-RELATED"/>
    <property type="match status" value="1"/>
</dbReference>
<dbReference type="Proteomes" id="UP000275078">
    <property type="component" value="Unassembled WGS sequence"/>
</dbReference>
<dbReference type="InterPro" id="IPR000612">
    <property type="entry name" value="PMP3"/>
</dbReference>
<feature type="transmembrane region" description="Helical" evidence="6">
    <location>
        <begin position="7"/>
        <end position="25"/>
    </location>
</feature>
<gene>
    <name evidence="7" type="ORF">BJ508DRAFT_329729</name>
</gene>
<comment type="subcellular location">
    <subcellularLocation>
        <location evidence="1">Membrane</location>
    </subcellularLocation>
</comment>
<keyword evidence="8" id="KW-1185">Reference proteome</keyword>
<evidence type="ECO:0000313" key="7">
    <source>
        <dbReference type="EMBL" id="RPA77961.1"/>
    </source>
</evidence>
<keyword evidence="5 6" id="KW-0472">Membrane</keyword>
<comment type="similarity">
    <text evidence="2">Belongs to the UPF0057 (PMP3) family.</text>
</comment>
<evidence type="ECO:0000256" key="1">
    <source>
        <dbReference type="ARBA" id="ARBA00004370"/>
    </source>
</evidence>
<feature type="transmembrane region" description="Helical" evidence="6">
    <location>
        <begin position="31"/>
        <end position="52"/>
    </location>
</feature>
<dbReference type="Pfam" id="PF01679">
    <property type="entry name" value="Pmp3"/>
    <property type="match status" value="1"/>
</dbReference>
<dbReference type="PROSITE" id="PS01309">
    <property type="entry name" value="UPF0057"/>
    <property type="match status" value="1"/>
</dbReference>
<keyword evidence="3 6" id="KW-0812">Transmembrane</keyword>
<proteinExistence type="inferred from homology"/>
<evidence type="ECO:0000256" key="2">
    <source>
        <dbReference type="ARBA" id="ARBA00009530"/>
    </source>
</evidence>
<dbReference type="EMBL" id="ML119718">
    <property type="protein sequence ID" value="RPA77961.1"/>
    <property type="molecule type" value="Genomic_DNA"/>
</dbReference>
<evidence type="ECO:0000313" key="8">
    <source>
        <dbReference type="Proteomes" id="UP000275078"/>
    </source>
</evidence>
<dbReference type="PANTHER" id="PTHR21659">
    <property type="entry name" value="HYDROPHOBIC PROTEIN RCI2 LOW TEMPERATURE AND SALT RESPONSIVE PROTEIN LTI6 -RELATED"/>
    <property type="match status" value="1"/>
</dbReference>
<evidence type="ECO:0000256" key="5">
    <source>
        <dbReference type="ARBA" id="ARBA00023136"/>
    </source>
</evidence>
<accession>A0A3N4I158</accession>